<reference evidence="2 3" key="1">
    <citation type="submission" date="2017-04" db="EMBL/GenBank/DDBJ databases">
        <title>Genome Sequence of Marinobacter salarius strain SMR5 Isolated from a culture of the Diatom Skeletonema marinoi.</title>
        <authorList>
            <person name="Topel M."/>
            <person name="Pinder M.I.M."/>
            <person name="Johansson O.N."/>
            <person name="Kourtchenko O."/>
            <person name="Godhe A."/>
            <person name="Clarke A.K."/>
        </authorList>
    </citation>
    <scope>NUCLEOTIDE SEQUENCE [LARGE SCALE GENOMIC DNA]</scope>
    <source>
        <strain evidence="2 3">SMR5</strain>
    </source>
</reference>
<proteinExistence type="predicted"/>
<dbReference type="Proteomes" id="UP000193100">
    <property type="component" value="Chromosome"/>
</dbReference>
<dbReference type="EMBL" id="CP020931">
    <property type="protein sequence ID" value="ARM83538.1"/>
    <property type="molecule type" value="Genomic_DNA"/>
</dbReference>
<accession>A0A1W6K7W9</accession>
<feature type="domain" description="DUF7033" evidence="1">
    <location>
        <begin position="104"/>
        <end position="192"/>
    </location>
</feature>
<dbReference type="InterPro" id="IPR054297">
    <property type="entry name" value="DUF7033"/>
</dbReference>
<gene>
    <name evidence="2" type="ORF">MARSALSMR5_01446</name>
</gene>
<evidence type="ECO:0000313" key="3">
    <source>
        <dbReference type="Proteomes" id="UP000193100"/>
    </source>
</evidence>
<name>A0A1W6K7W9_9GAMM</name>
<dbReference type="GO" id="GO:0005975">
    <property type="term" value="P:carbohydrate metabolic process"/>
    <property type="evidence" value="ECO:0007669"/>
    <property type="project" value="InterPro"/>
</dbReference>
<dbReference type="GeneID" id="77255413"/>
<dbReference type="InterPro" id="IPR011330">
    <property type="entry name" value="Glyco_hydro/deAcase_b/a-brl"/>
</dbReference>
<dbReference type="Gene3D" id="3.20.20.370">
    <property type="entry name" value="Glycoside hydrolase/deacetylase"/>
    <property type="match status" value="1"/>
</dbReference>
<protein>
    <recommendedName>
        <fullName evidence="1">DUF7033 domain-containing protein</fullName>
    </recommendedName>
</protein>
<dbReference type="Pfam" id="PF23019">
    <property type="entry name" value="DUF7033"/>
    <property type="match status" value="1"/>
</dbReference>
<dbReference type="AlphaFoldDB" id="A0A1W6K7W9"/>
<sequence length="452" mass="52241">MTGHNFTPTALCWLEALLHARFGHNFELIQQAETLILMLPGSEQSICFDQLQSVFHQSRSDFSCQSWKATAEGFVAPIEDKLPAPSETKLPHPLVELKDNCTFIHYDILGLAYWMLTRLEEVGRADLDNHLRFPAISSHAFQHEYLDRPIVDEWLIILGQVIKRVWPQIELKQHKFSIKISHDVDSPSLYGFKPWLTIGRMMAGHLLKRRTLRAFLTAPYVKIGTRKQLHSADPYNTFDWLMDVSEASNLRSSFYFICGRTDPIRDADYEPEHPAIRNLMRSIHERGHDIGLHPSYGTFQKPELIKQEAERLKRICAEEGIKQAEWGGRMHYLRWEQPITLHAWADAGMHYDTTLGYADRPGFRCGTCHEYPAFDPVKQKQMTLKIRPLVVMECTVIDPAYLGLGISQAAEKRMKLLKKRCSLVEGTFSLLWHNSYFKDATCKSIYENILKR</sequence>
<dbReference type="CDD" id="cd10931">
    <property type="entry name" value="CE4_u7"/>
    <property type="match status" value="1"/>
</dbReference>
<dbReference type="RefSeq" id="WP_085679934.1">
    <property type="nucleotide sequence ID" value="NZ_CP020931.1"/>
</dbReference>
<evidence type="ECO:0000259" key="1">
    <source>
        <dbReference type="Pfam" id="PF23019"/>
    </source>
</evidence>
<organism evidence="2 3">
    <name type="scientific">Marinobacter salarius</name>
    <dbReference type="NCBI Taxonomy" id="1420917"/>
    <lineage>
        <taxon>Bacteria</taxon>
        <taxon>Pseudomonadati</taxon>
        <taxon>Pseudomonadota</taxon>
        <taxon>Gammaproteobacteria</taxon>
        <taxon>Pseudomonadales</taxon>
        <taxon>Marinobacteraceae</taxon>
        <taxon>Marinobacter</taxon>
    </lineage>
</organism>
<dbReference type="SUPFAM" id="SSF88713">
    <property type="entry name" value="Glycoside hydrolase/deacetylase"/>
    <property type="match status" value="1"/>
</dbReference>
<evidence type="ECO:0000313" key="2">
    <source>
        <dbReference type="EMBL" id="ARM83538.1"/>
    </source>
</evidence>